<keyword evidence="3" id="KW-1185">Reference proteome</keyword>
<protein>
    <submittedName>
        <fullName evidence="2">Twin-arginine translocation signal domain-containing protein</fullName>
    </submittedName>
</protein>
<dbReference type="EMBL" id="WURB01000031">
    <property type="protein sequence ID" value="MXQ14316.1"/>
    <property type="molecule type" value="Genomic_DNA"/>
</dbReference>
<dbReference type="InterPro" id="IPR006311">
    <property type="entry name" value="TAT_signal"/>
</dbReference>
<dbReference type="PROSITE" id="PS51318">
    <property type="entry name" value="TAT"/>
    <property type="match status" value="1"/>
</dbReference>
<gene>
    <name evidence="2" type="ORF">GR328_23250</name>
</gene>
<dbReference type="RefSeq" id="WP_160888068.1">
    <property type="nucleotide sequence ID" value="NZ_WURB01000031.1"/>
</dbReference>
<accession>A0A7X3SR70</accession>
<dbReference type="InterPro" id="IPR019546">
    <property type="entry name" value="TAT_signal_bac_arc"/>
</dbReference>
<comment type="caution">
    <text evidence="2">The sequence shown here is derived from an EMBL/GenBank/DDBJ whole genome shotgun (WGS) entry which is preliminary data.</text>
</comment>
<dbReference type="NCBIfam" id="TIGR01409">
    <property type="entry name" value="TAT_signal_seq"/>
    <property type="match status" value="1"/>
</dbReference>
<sequence length="265" mass="28810">MNDAISRRNLLKVVGAAGAAAAVPSSAGSAPQQIAQVHAPAPAQPAQGATPPVSTQPQTDALFFFNDQEARFVEAAVERLIPADPEWPGAAWAGVLYFIDRQLAGAYGSGAKMYLKGPWVPDAPPQQGYQLRHTPAELYRIGIEETRQHCRQAYNGREFWDLGETVMDEVLKGLESAQIQLPSLPAPVFFETLLANTVEGFLADPAYGGNRDMVSWRMIGFPGAYAQYVDLVELYDLPYTRPPISFANSAARQAHIAGHSHNHNQ</sequence>
<dbReference type="AlphaFoldDB" id="A0A7X3SR70"/>
<reference evidence="2 3" key="2">
    <citation type="submission" date="2020-01" db="EMBL/GenBank/DDBJ databases">
        <title>Microvirga sp. nov., an arsenate reduction bacterium isolated from Tibet hotspring sediments.</title>
        <authorList>
            <person name="Xian W.-D."/>
            <person name="Li W.-J."/>
        </authorList>
    </citation>
    <scope>NUCLEOTIDE SEQUENCE [LARGE SCALE GENOMIC DNA]</scope>
    <source>
        <strain evidence="2 3">KCTC 23863</strain>
    </source>
</reference>
<dbReference type="InterPro" id="IPR027056">
    <property type="entry name" value="Gluconate_2DH_su3"/>
</dbReference>
<feature type="compositionally biased region" description="Low complexity" evidence="1">
    <location>
        <begin position="31"/>
        <end position="52"/>
    </location>
</feature>
<name>A0A7X3SR70_9HYPH</name>
<dbReference type="Proteomes" id="UP000436483">
    <property type="component" value="Unassembled WGS sequence"/>
</dbReference>
<evidence type="ECO:0000313" key="2">
    <source>
        <dbReference type="EMBL" id="MXQ14316.1"/>
    </source>
</evidence>
<dbReference type="OrthoDB" id="8400810at2"/>
<feature type="region of interest" description="Disordered" evidence="1">
    <location>
        <begin position="31"/>
        <end position="57"/>
    </location>
</feature>
<dbReference type="Pfam" id="PF13618">
    <property type="entry name" value="Gluconate_2-dh3"/>
    <property type="match status" value="1"/>
</dbReference>
<evidence type="ECO:0000313" key="3">
    <source>
        <dbReference type="Proteomes" id="UP000436483"/>
    </source>
</evidence>
<evidence type="ECO:0000256" key="1">
    <source>
        <dbReference type="SAM" id="MobiDB-lite"/>
    </source>
</evidence>
<reference evidence="2 3" key="1">
    <citation type="submission" date="2019-12" db="EMBL/GenBank/DDBJ databases">
        <authorList>
            <person name="Yuan C.-G."/>
        </authorList>
    </citation>
    <scope>NUCLEOTIDE SEQUENCE [LARGE SCALE GENOMIC DNA]</scope>
    <source>
        <strain evidence="2 3">KCTC 23863</strain>
    </source>
</reference>
<organism evidence="2 3">
    <name type="scientific">Microvirga makkahensis</name>
    <dbReference type="NCBI Taxonomy" id="1128670"/>
    <lineage>
        <taxon>Bacteria</taxon>
        <taxon>Pseudomonadati</taxon>
        <taxon>Pseudomonadota</taxon>
        <taxon>Alphaproteobacteria</taxon>
        <taxon>Hyphomicrobiales</taxon>
        <taxon>Methylobacteriaceae</taxon>
        <taxon>Microvirga</taxon>
    </lineage>
</organism>
<proteinExistence type="predicted"/>